<dbReference type="Gene3D" id="3.40.350.10">
    <property type="entry name" value="Creatinase/prolidase N-terminal domain"/>
    <property type="match status" value="1"/>
</dbReference>
<keyword evidence="3" id="KW-0378">Hydrolase</keyword>
<feature type="domain" description="Creatinase N-terminal" evidence="2">
    <location>
        <begin position="6"/>
        <end position="113"/>
    </location>
</feature>
<sequence>MNEIGIEKVRHLLAKRKLEAVLVHSNVNKKYFGALSGSGVYLLISQEAAWMILDGRYEGEAIETTSGFQINVVPKGSYIAGLVSILREKHITQLAVESSALTISEYDELKTQSLNINLWENELAEIRSIKLPCEIEKIKAACALTDEVFTEILPKIHVGMKEYELSALITYLCLNKGASSMAFDSIITSGNRTAYPHGRPTSKTMQSGEFVMIDFGVTLDDYQSDMTRTIVLGSATAEMKTIYETVLAAQLAGIEHVKVGKTGQEVDAAARRIIEQAGYGEYFSHGLGHGIGRGGDLPILNPTGKMMLENYMVMSCEPGIYVPNLGGVRIEDDVALIDNVGTPLNKSSKKLLVLEG</sequence>
<proteinExistence type="predicted"/>
<dbReference type="Pfam" id="PF01321">
    <property type="entry name" value="Creatinase_N"/>
    <property type="match status" value="1"/>
</dbReference>
<reference evidence="4" key="1">
    <citation type="submission" date="2017-08" db="EMBL/GenBank/DDBJ databases">
        <title>Draft genome sequence of Lactococcus sp. strain Rs-Y01, isolated from the gut of the lower termite Reticulitermes speratus.</title>
        <authorList>
            <person name="Ohkuma M."/>
            <person name="Yuki M."/>
        </authorList>
    </citation>
    <scope>NUCLEOTIDE SEQUENCE [LARGE SCALE GENOMIC DNA]</scope>
    <source>
        <strain evidence="4">Rs-Y01</strain>
    </source>
</reference>
<dbReference type="Pfam" id="PF00557">
    <property type="entry name" value="Peptidase_M24"/>
    <property type="match status" value="1"/>
</dbReference>
<dbReference type="AlphaFoldDB" id="A0A224X9G1"/>
<dbReference type="GO" id="GO:0004177">
    <property type="term" value="F:aminopeptidase activity"/>
    <property type="evidence" value="ECO:0007669"/>
    <property type="project" value="UniProtKB-KW"/>
</dbReference>
<dbReference type="Proteomes" id="UP000218689">
    <property type="component" value="Unassembled WGS sequence"/>
</dbReference>
<dbReference type="InterPro" id="IPR036005">
    <property type="entry name" value="Creatinase/aminopeptidase-like"/>
</dbReference>
<comment type="caution">
    <text evidence="3">The sequence shown here is derived from an EMBL/GenBank/DDBJ whole genome shotgun (WGS) entry which is preliminary data.</text>
</comment>
<gene>
    <name evidence="3" type="ORF">RsY01_191</name>
</gene>
<dbReference type="InterPro" id="IPR000994">
    <property type="entry name" value="Pept_M24"/>
</dbReference>
<dbReference type="InterPro" id="IPR000587">
    <property type="entry name" value="Creatinase_N"/>
</dbReference>
<dbReference type="PANTHER" id="PTHR46112">
    <property type="entry name" value="AMINOPEPTIDASE"/>
    <property type="match status" value="1"/>
</dbReference>
<protein>
    <submittedName>
        <fullName evidence="3">Aminopeptidase</fullName>
    </submittedName>
</protein>
<keyword evidence="4" id="KW-1185">Reference proteome</keyword>
<accession>A0A224X9G1</accession>
<keyword evidence="3" id="KW-0645">Protease</keyword>
<dbReference type="InterPro" id="IPR029149">
    <property type="entry name" value="Creatin/AminoP/Spt16_N"/>
</dbReference>
<dbReference type="SUPFAM" id="SSF55920">
    <property type="entry name" value="Creatinase/aminopeptidase"/>
    <property type="match status" value="1"/>
</dbReference>
<dbReference type="OrthoDB" id="9806388at2"/>
<evidence type="ECO:0000259" key="1">
    <source>
        <dbReference type="Pfam" id="PF00557"/>
    </source>
</evidence>
<evidence type="ECO:0000313" key="3">
    <source>
        <dbReference type="EMBL" id="GAX46612.1"/>
    </source>
</evidence>
<evidence type="ECO:0000313" key="4">
    <source>
        <dbReference type="Proteomes" id="UP000218689"/>
    </source>
</evidence>
<dbReference type="SUPFAM" id="SSF53092">
    <property type="entry name" value="Creatinase/prolidase N-terminal domain"/>
    <property type="match status" value="1"/>
</dbReference>
<dbReference type="InterPro" id="IPR050659">
    <property type="entry name" value="Peptidase_M24B"/>
</dbReference>
<dbReference type="PANTHER" id="PTHR46112:SF3">
    <property type="entry name" value="AMINOPEPTIDASE YPDF"/>
    <property type="match status" value="1"/>
</dbReference>
<evidence type="ECO:0000259" key="2">
    <source>
        <dbReference type="Pfam" id="PF01321"/>
    </source>
</evidence>
<dbReference type="RefSeq" id="WP_094783694.1">
    <property type="nucleotide sequence ID" value="NZ_BEDT01000001.1"/>
</dbReference>
<dbReference type="Gene3D" id="3.90.230.10">
    <property type="entry name" value="Creatinase/methionine aminopeptidase superfamily"/>
    <property type="match status" value="1"/>
</dbReference>
<keyword evidence="3" id="KW-0031">Aminopeptidase</keyword>
<feature type="domain" description="Peptidase M24" evidence="1">
    <location>
        <begin position="136"/>
        <end position="335"/>
    </location>
</feature>
<organism evidence="3 4">
    <name type="scientific">Pseudolactococcus reticulitermitis</name>
    <dbReference type="NCBI Taxonomy" id="2025039"/>
    <lineage>
        <taxon>Bacteria</taxon>
        <taxon>Bacillati</taxon>
        <taxon>Bacillota</taxon>
        <taxon>Bacilli</taxon>
        <taxon>Lactobacillales</taxon>
        <taxon>Streptococcaceae</taxon>
        <taxon>Pseudolactococcus</taxon>
    </lineage>
</organism>
<name>A0A224X9G1_9LACT</name>
<dbReference type="EMBL" id="BEDT01000001">
    <property type="protein sequence ID" value="GAX46612.1"/>
    <property type="molecule type" value="Genomic_DNA"/>
</dbReference>